<evidence type="ECO:0000313" key="1">
    <source>
        <dbReference type="EMBL" id="KAI3434385.1"/>
    </source>
</evidence>
<dbReference type="EMBL" id="SIDB01000003">
    <property type="protein sequence ID" value="KAI3434385.1"/>
    <property type="molecule type" value="Genomic_DNA"/>
</dbReference>
<accession>A0A9D4TUP6</accession>
<reference evidence="1" key="1">
    <citation type="journal article" date="2019" name="Plant J.">
        <title>Chlorella vulgaris genome assembly and annotation reveals the molecular basis for metabolic acclimation to high light conditions.</title>
        <authorList>
            <person name="Cecchin M."/>
            <person name="Marcolungo L."/>
            <person name="Rossato M."/>
            <person name="Girolomoni L."/>
            <person name="Cosentino E."/>
            <person name="Cuine S."/>
            <person name="Li-Beisson Y."/>
            <person name="Delledonne M."/>
            <person name="Ballottari M."/>
        </authorList>
    </citation>
    <scope>NUCLEOTIDE SEQUENCE</scope>
    <source>
        <strain evidence="1">211/11P</strain>
    </source>
</reference>
<comment type="caution">
    <text evidence="1">The sequence shown here is derived from an EMBL/GenBank/DDBJ whole genome shotgun (WGS) entry which is preliminary data.</text>
</comment>
<protein>
    <submittedName>
        <fullName evidence="1">Uncharacterized protein</fullName>
    </submittedName>
</protein>
<organism evidence="1 2">
    <name type="scientific">Chlorella vulgaris</name>
    <name type="common">Green alga</name>
    <dbReference type="NCBI Taxonomy" id="3077"/>
    <lineage>
        <taxon>Eukaryota</taxon>
        <taxon>Viridiplantae</taxon>
        <taxon>Chlorophyta</taxon>
        <taxon>core chlorophytes</taxon>
        <taxon>Trebouxiophyceae</taxon>
        <taxon>Chlorellales</taxon>
        <taxon>Chlorellaceae</taxon>
        <taxon>Chlorella clade</taxon>
        <taxon>Chlorella</taxon>
    </lineage>
</organism>
<name>A0A9D4TUP6_CHLVU</name>
<keyword evidence="2" id="KW-1185">Reference proteome</keyword>
<sequence length="279" mass="29862">MEGTHQVSGAAGGAGKRADVRRRLADLAAVERQACVERAEEAFVSADRGNPASMLRPIQLLAQGVGSKELEALVCQWETLSTAQQQQAYGVALMVCAEGTWQAQMWRRQLSQLVAVPSQEERSSPAISVAGTEQAPADTAAELAISELALAVLAAPGPPQLTILGHLEQHDKMRLGSACTSLRQASLAWFLEVTAEVVPGETDVASLAAWLERHQAYLHLSAHQINDSDDEFIQECGMGRQPRGPATLIDRLAGHVWPANSRLSPYGPHPAEGCVRSGH</sequence>
<proteinExistence type="predicted"/>
<dbReference type="Proteomes" id="UP001055712">
    <property type="component" value="Unassembled WGS sequence"/>
</dbReference>
<dbReference type="AlphaFoldDB" id="A0A9D4TUP6"/>
<evidence type="ECO:0000313" key="2">
    <source>
        <dbReference type="Proteomes" id="UP001055712"/>
    </source>
</evidence>
<gene>
    <name evidence="1" type="ORF">D9Q98_002463</name>
</gene>
<reference evidence="1" key="2">
    <citation type="submission" date="2020-11" db="EMBL/GenBank/DDBJ databases">
        <authorList>
            <person name="Cecchin M."/>
            <person name="Marcolungo L."/>
            <person name="Rossato M."/>
            <person name="Girolomoni L."/>
            <person name="Cosentino E."/>
            <person name="Cuine S."/>
            <person name="Li-Beisson Y."/>
            <person name="Delledonne M."/>
            <person name="Ballottari M."/>
        </authorList>
    </citation>
    <scope>NUCLEOTIDE SEQUENCE</scope>
    <source>
        <strain evidence="1">211/11P</strain>
        <tissue evidence="1">Whole cell</tissue>
    </source>
</reference>